<evidence type="ECO:0000313" key="6">
    <source>
        <dbReference type="EMBL" id="KRP62927.1"/>
    </source>
</evidence>
<reference evidence="7 9" key="2">
    <citation type="submission" date="2016-10" db="EMBL/GenBank/DDBJ databases">
        <authorList>
            <person name="Varghese N."/>
            <person name="Submissions S."/>
        </authorList>
    </citation>
    <scope>NUCLEOTIDE SEQUENCE [LARGE SCALE GENOMIC DNA]</scope>
    <source>
        <strain evidence="7 9">BS3111</strain>
    </source>
</reference>
<dbReference type="InterPro" id="IPR014016">
    <property type="entry name" value="UvrD-like_ATP-bd"/>
</dbReference>
<protein>
    <submittedName>
        <fullName evidence="7">DNA helicase-2 / ATP-dependent DNA helicase PcrA</fullName>
    </submittedName>
</protein>
<dbReference type="GO" id="GO:0016787">
    <property type="term" value="F:hydrolase activity"/>
    <property type="evidence" value="ECO:0007669"/>
    <property type="project" value="UniProtKB-KW"/>
</dbReference>
<dbReference type="RefSeq" id="WP_053481446.1">
    <property type="nucleotide sequence ID" value="NZ_JYLK01000001.1"/>
</dbReference>
<name>A0A0R2ZQ76_9PSED</name>
<keyword evidence="1" id="KW-0547">Nucleotide-binding</keyword>
<dbReference type="SUPFAM" id="SSF52540">
    <property type="entry name" value="P-loop containing nucleoside triphosphate hydrolases"/>
    <property type="match status" value="1"/>
</dbReference>
<dbReference type="Proteomes" id="UP000052019">
    <property type="component" value="Unassembled WGS sequence"/>
</dbReference>
<dbReference type="PATRIC" id="fig|200450.4.peg.1622"/>
<sequence length="477" mass="53120">MSEDLAIKLNDCTSKGYVIAPAGFGKTHLIAMAVRASSGRQLILTHTFAGVNSIKMKMANLGVRGSQYQVDTIASWALRLCLAYPKASGWKIENPTSKQWCKLYECCTRLLGKRFIREAVSSSYIGLYVDEYQDCSDLQHDLVCSLAEFLPSRILGDPLQAIFDFDDGKPVDWEASIYPEFYCLGQLEVPWRWINAKSPALGEWLKETRRKIELGQKIDLLAKLPPSVISAHTQPEYLVAEQYSALCGLLNHNESVIALHGGDQQSKNKTHLLAKSMAGRFSSIEEIEGKDLHLFFKKLGAVKSAQDGFLLAVTFAMKCFTGVPGTLTAGTRRGEVTKLRQTTKYPLVLQAANDYLTVPSSSNLKAFFHALKSNPETSAYRRDLLYRFFSVIKIHIDGQVATLVEAGVLYQREMRHSGRPINHRKLIGTTLLVKGLEYDHAVILHADSLDAKDLYVAMTRGAKSLTIIGTCRHLPVF</sequence>
<keyword evidence="4" id="KW-0067">ATP-binding</keyword>
<proteinExistence type="predicted"/>
<feature type="domain" description="UvrD-like helicase ATP-binding" evidence="5">
    <location>
        <begin position="107"/>
        <end position="169"/>
    </location>
</feature>
<evidence type="ECO:0000256" key="4">
    <source>
        <dbReference type="ARBA" id="ARBA00022840"/>
    </source>
</evidence>
<dbReference type="EMBL" id="LT629760">
    <property type="protein sequence ID" value="SDS06770.1"/>
    <property type="molecule type" value="Genomic_DNA"/>
</dbReference>
<evidence type="ECO:0000256" key="3">
    <source>
        <dbReference type="ARBA" id="ARBA00022806"/>
    </source>
</evidence>
<dbReference type="Proteomes" id="UP000183126">
    <property type="component" value="Chromosome I"/>
</dbReference>
<dbReference type="GO" id="GO:0004386">
    <property type="term" value="F:helicase activity"/>
    <property type="evidence" value="ECO:0007669"/>
    <property type="project" value="UniProtKB-KW"/>
</dbReference>
<evidence type="ECO:0000256" key="1">
    <source>
        <dbReference type="ARBA" id="ARBA00022741"/>
    </source>
</evidence>
<dbReference type="InterPro" id="IPR027417">
    <property type="entry name" value="P-loop_NTPase"/>
</dbReference>
<organism evidence="6 8">
    <name type="scientific">Pseudomonas trivialis</name>
    <dbReference type="NCBI Taxonomy" id="200450"/>
    <lineage>
        <taxon>Bacteria</taxon>
        <taxon>Pseudomonadati</taxon>
        <taxon>Pseudomonadota</taxon>
        <taxon>Gammaproteobacteria</taxon>
        <taxon>Pseudomonadales</taxon>
        <taxon>Pseudomonadaceae</taxon>
        <taxon>Pseudomonas</taxon>
    </lineage>
</organism>
<evidence type="ECO:0000313" key="7">
    <source>
        <dbReference type="EMBL" id="SDS06770.1"/>
    </source>
</evidence>
<dbReference type="GO" id="GO:0005524">
    <property type="term" value="F:ATP binding"/>
    <property type="evidence" value="ECO:0007669"/>
    <property type="project" value="UniProtKB-KW"/>
</dbReference>
<evidence type="ECO:0000313" key="8">
    <source>
        <dbReference type="Proteomes" id="UP000052019"/>
    </source>
</evidence>
<reference evidence="6 8" key="1">
    <citation type="submission" date="2015-02" db="EMBL/GenBank/DDBJ databases">
        <title>Two Pseudomonas sp. nov. isolated from raw milk.</title>
        <authorList>
            <person name="Wenning M."/>
            <person name="von Neubeck M."/>
            <person name="Huptas C."/>
            <person name="Scherer S."/>
        </authorList>
    </citation>
    <scope>NUCLEOTIDE SEQUENCE [LARGE SCALE GENOMIC DNA]</scope>
    <source>
        <strain evidence="6 8">DSM 14937</strain>
    </source>
</reference>
<dbReference type="Gene3D" id="3.40.50.300">
    <property type="entry name" value="P-loop containing nucleotide triphosphate hydrolases"/>
    <property type="match status" value="2"/>
</dbReference>
<evidence type="ECO:0000313" key="9">
    <source>
        <dbReference type="Proteomes" id="UP000183126"/>
    </source>
</evidence>
<evidence type="ECO:0000256" key="2">
    <source>
        <dbReference type="ARBA" id="ARBA00022801"/>
    </source>
</evidence>
<keyword evidence="3 7" id="KW-0347">Helicase</keyword>
<evidence type="ECO:0000259" key="5">
    <source>
        <dbReference type="Pfam" id="PF00580"/>
    </source>
</evidence>
<dbReference type="GeneID" id="73738226"/>
<dbReference type="EMBL" id="JYLK01000001">
    <property type="protein sequence ID" value="KRP62927.1"/>
    <property type="molecule type" value="Genomic_DNA"/>
</dbReference>
<keyword evidence="2" id="KW-0378">Hydrolase</keyword>
<dbReference type="OrthoDB" id="7211215at2"/>
<accession>A0A0R2ZQ76</accession>
<dbReference type="Pfam" id="PF00580">
    <property type="entry name" value="UvrD-helicase"/>
    <property type="match status" value="1"/>
</dbReference>
<gene>
    <name evidence="7" type="ORF">SAMN04490205_1353</name>
    <name evidence="6" type="ORF">TU79_00745</name>
</gene>
<keyword evidence="9" id="KW-1185">Reference proteome</keyword>
<dbReference type="AlphaFoldDB" id="A0A0R2ZQ76"/>